<dbReference type="RefSeq" id="WP_148567236.1">
    <property type="nucleotide sequence ID" value="NZ_RXYA01000008.1"/>
</dbReference>
<dbReference type="InterPro" id="IPR011006">
    <property type="entry name" value="CheY-like_superfamily"/>
</dbReference>
<evidence type="ECO:0000256" key="2">
    <source>
        <dbReference type="ARBA" id="ARBA00024867"/>
    </source>
</evidence>
<dbReference type="PROSITE" id="PS50110">
    <property type="entry name" value="RESPONSE_REGULATORY"/>
    <property type="match status" value="1"/>
</dbReference>
<dbReference type="InterPro" id="IPR001789">
    <property type="entry name" value="Sig_transdc_resp-reg_receiver"/>
</dbReference>
<evidence type="ECO:0000256" key="3">
    <source>
        <dbReference type="PROSITE-ProRule" id="PRU00169"/>
    </source>
</evidence>
<dbReference type="SUPFAM" id="SSF52172">
    <property type="entry name" value="CheY-like"/>
    <property type="match status" value="1"/>
</dbReference>
<evidence type="ECO:0000313" key="6">
    <source>
        <dbReference type="EMBL" id="MBC3888968.1"/>
    </source>
</evidence>
<organism evidence="6 7">
    <name type="scientific">Acetobacterium paludosum</name>
    <dbReference type="NCBI Taxonomy" id="52693"/>
    <lineage>
        <taxon>Bacteria</taxon>
        <taxon>Bacillati</taxon>
        <taxon>Bacillota</taxon>
        <taxon>Clostridia</taxon>
        <taxon>Eubacteriales</taxon>
        <taxon>Eubacteriaceae</taxon>
        <taxon>Acetobacterium</taxon>
    </lineage>
</organism>
<comment type="function">
    <text evidence="2">May play the central regulatory role in sporulation. It may be an element of the effector pathway responsible for the activation of sporulation genes in response to nutritional stress. Spo0A may act in concert with spo0H (a sigma factor) to control the expression of some genes that are critical to the sporulation process.</text>
</comment>
<dbReference type="GO" id="GO:0003677">
    <property type="term" value="F:DNA binding"/>
    <property type="evidence" value="ECO:0007669"/>
    <property type="project" value="InterPro"/>
</dbReference>
<keyword evidence="3" id="KW-0597">Phosphoprotein</keyword>
<evidence type="ECO:0000259" key="4">
    <source>
        <dbReference type="PROSITE" id="PS50110"/>
    </source>
</evidence>
<dbReference type="InterPro" id="IPR007492">
    <property type="entry name" value="LytTR_DNA-bd_dom"/>
</dbReference>
<feature type="domain" description="Response regulatory" evidence="4">
    <location>
        <begin position="3"/>
        <end position="121"/>
    </location>
</feature>
<accession>A0A923HUT8</accession>
<evidence type="ECO:0000313" key="7">
    <source>
        <dbReference type="Proteomes" id="UP000616595"/>
    </source>
</evidence>
<dbReference type="GO" id="GO:0000156">
    <property type="term" value="F:phosphorelay response regulator activity"/>
    <property type="evidence" value="ECO:0007669"/>
    <property type="project" value="InterPro"/>
</dbReference>
<keyword evidence="7" id="KW-1185">Reference proteome</keyword>
<dbReference type="PANTHER" id="PTHR37299">
    <property type="entry name" value="TRANSCRIPTIONAL REGULATOR-RELATED"/>
    <property type="match status" value="1"/>
</dbReference>
<dbReference type="PROSITE" id="PS50930">
    <property type="entry name" value="HTH_LYTTR"/>
    <property type="match status" value="1"/>
</dbReference>
<gene>
    <name evidence="6" type="ORF">GH810_11655</name>
</gene>
<dbReference type="EMBL" id="WJBD01000013">
    <property type="protein sequence ID" value="MBC3888968.1"/>
    <property type="molecule type" value="Genomic_DNA"/>
</dbReference>
<reference evidence="6" key="2">
    <citation type="submission" date="2020-10" db="EMBL/GenBank/DDBJ databases">
        <title>Comparative genomics of the Acetobacterium genus.</title>
        <authorList>
            <person name="Marshall C."/>
            <person name="May H."/>
            <person name="Norman S."/>
        </authorList>
    </citation>
    <scope>NUCLEOTIDE SEQUENCE</scope>
    <source>
        <strain evidence="6">DER-2019</strain>
    </source>
</reference>
<evidence type="ECO:0000259" key="5">
    <source>
        <dbReference type="PROSITE" id="PS50930"/>
    </source>
</evidence>
<dbReference type="OrthoDB" id="113975at2"/>
<evidence type="ECO:0000256" key="1">
    <source>
        <dbReference type="ARBA" id="ARBA00018672"/>
    </source>
</evidence>
<feature type="domain" description="HTH LytTR-type" evidence="5">
    <location>
        <begin position="140"/>
        <end position="230"/>
    </location>
</feature>
<proteinExistence type="predicted"/>
<sequence length="243" mass="28269">MVHIGVCEDEKEQQERIDVLIKKYAEVNCCDFNLSFFCSAEEFWNHYHVGLFNIIFLDIYLEEDNGIEIAKKLRNIGEKCALVFTTSSRDYAIEGFELKAQHYLIKPITEAKIFEALERCQEMYANDMKSICIPNGKLEVVVYLRDIIYVEVFNKVSIIHTVRDEIKTYVPLSELERQLGGTPFLRCHRCNIINMNFVEDYTSSDFIMKNGDVVAIPRSRSVVVRQTYLNFIFTNVRGESDAQ</sequence>
<dbReference type="SMART" id="SM00448">
    <property type="entry name" value="REC"/>
    <property type="match status" value="1"/>
</dbReference>
<dbReference type="Pfam" id="PF00072">
    <property type="entry name" value="Response_reg"/>
    <property type="match status" value="1"/>
</dbReference>
<dbReference type="SMART" id="SM00850">
    <property type="entry name" value="LytTR"/>
    <property type="match status" value="1"/>
</dbReference>
<dbReference type="InterPro" id="IPR046947">
    <property type="entry name" value="LytR-like"/>
</dbReference>
<reference evidence="6" key="1">
    <citation type="submission" date="2019-10" db="EMBL/GenBank/DDBJ databases">
        <authorList>
            <person name="Ross D.E."/>
            <person name="Gulliver D."/>
        </authorList>
    </citation>
    <scope>NUCLEOTIDE SEQUENCE</scope>
    <source>
        <strain evidence="6">DER-2019</strain>
    </source>
</reference>
<dbReference type="Gene3D" id="2.40.50.1020">
    <property type="entry name" value="LytTr DNA-binding domain"/>
    <property type="match status" value="1"/>
</dbReference>
<feature type="modified residue" description="4-aspartylphosphate" evidence="3">
    <location>
        <position position="58"/>
    </location>
</feature>
<dbReference type="Gene3D" id="3.40.50.2300">
    <property type="match status" value="1"/>
</dbReference>
<name>A0A923HUT8_9FIRM</name>
<protein>
    <recommendedName>
        <fullName evidence="1">Stage 0 sporulation protein A homolog</fullName>
    </recommendedName>
</protein>
<dbReference type="Proteomes" id="UP000616595">
    <property type="component" value="Unassembled WGS sequence"/>
</dbReference>
<dbReference type="AlphaFoldDB" id="A0A923HUT8"/>
<comment type="caution">
    <text evidence="6">The sequence shown here is derived from an EMBL/GenBank/DDBJ whole genome shotgun (WGS) entry which is preliminary data.</text>
</comment>
<dbReference type="Pfam" id="PF04397">
    <property type="entry name" value="LytTR"/>
    <property type="match status" value="1"/>
</dbReference>
<dbReference type="PANTHER" id="PTHR37299:SF1">
    <property type="entry name" value="STAGE 0 SPORULATION PROTEIN A HOMOLOG"/>
    <property type="match status" value="1"/>
</dbReference>